<dbReference type="Gene3D" id="3.90.550.10">
    <property type="entry name" value="Spore Coat Polysaccharide Biosynthesis Protein SpsA, Chain A"/>
    <property type="match status" value="1"/>
</dbReference>
<dbReference type="SUPFAM" id="SSF53448">
    <property type="entry name" value="Nucleotide-diphospho-sugar transferases"/>
    <property type="match status" value="1"/>
</dbReference>
<evidence type="ECO:0000313" key="2">
    <source>
        <dbReference type="Proteomes" id="UP000244384"/>
    </source>
</evidence>
<dbReference type="AlphaFoldDB" id="A0A2S0WJ70"/>
<dbReference type="GO" id="GO:0016740">
    <property type="term" value="F:transferase activity"/>
    <property type="evidence" value="ECO:0007669"/>
    <property type="project" value="UniProtKB-KW"/>
</dbReference>
<protein>
    <submittedName>
        <fullName evidence="1">Glycosyl transferase</fullName>
    </submittedName>
</protein>
<reference evidence="2" key="1">
    <citation type="submission" date="2018-01" db="EMBL/GenBank/DDBJ databases">
        <authorList>
            <person name="Li J."/>
        </authorList>
    </citation>
    <scope>NUCLEOTIDE SEQUENCE [LARGE SCALE GENOMIC DNA]</scope>
    <source>
        <strain evidence="2">592</strain>
    </source>
</reference>
<sequence>MIASERRPAADAVAVAADAPPAVTAVVPTHRRPELMRRAVQSIVDQTYPGAIEIIVVFDACEPELPAVETGPGRTLRAVTNERVRGLAGARNTGILAATHDFVAFLDDDDHWMPGKLAAQMAVFAEHPEVGLVGTAMEVDDGRRTHRRPVPLTVVTHDDLVRDRIAGLHSSSFVFRRPVLVDTVGMIDEELPGSYGEDYDVLLTTSQVVPIRLVNEPLVSVRWSGQSFFYGRWAQYAEGLTYLLDKHLGLREDPAATARMSSQIGFALAAAGRRREARPWLRRALATRRLDVRAWLGLLISFRLLSADVVARVANLAGKGI</sequence>
<proteinExistence type="predicted"/>
<accession>A0A2S0WJ70</accession>
<organism evidence="1 2">
    <name type="scientific">Aeromicrobium chenweiae</name>
    <dbReference type="NCBI Taxonomy" id="2079793"/>
    <lineage>
        <taxon>Bacteria</taxon>
        <taxon>Bacillati</taxon>
        <taxon>Actinomycetota</taxon>
        <taxon>Actinomycetes</taxon>
        <taxon>Propionibacteriales</taxon>
        <taxon>Nocardioidaceae</taxon>
        <taxon>Aeromicrobium</taxon>
    </lineage>
</organism>
<keyword evidence="2" id="KW-1185">Reference proteome</keyword>
<dbReference type="PANTHER" id="PTHR43685:SF11">
    <property type="entry name" value="GLYCOSYLTRANSFERASE TAGX-RELATED"/>
    <property type="match status" value="1"/>
</dbReference>
<dbReference type="EMBL" id="CP026952">
    <property type="protein sequence ID" value="AWB91332.1"/>
    <property type="molecule type" value="Genomic_DNA"/>
</dbReference>
<gene>
    <name evidence="1" type="ORF">C3E78_03340</name>
</gene>
<keyword evidence="1" id="KW-0808">Transferase</keyword>
<name>A0A2S0WJ70_9ACTN</name>
<dbReference type="InterPro" id="IPR050834">
    <property type="entry name" value="Glycosyltransf_2"/>
</dbReference>
<dbReference type="OrthoDB" id="153025at2"/>
<evidence type="ECO:0000313" key="1">
    <source>
        <dbReference type="EMBL" id="AWB91332.1"/>
    </source>
</evidence>
<dbReference type="RefSeq" id="WP_108576978.1">
    <property type="nucleotide sequence ID" value="NZ_CP026952.1"/>
</dbReference>
<accession>A0A5F2EM92</accession>
<dbReference type="Pfam" id="PF00535">
    <property type="entry name" value="Glycos_transf_2"/>
    <property type="match status" value="1"/>
</dbReference>
<dbReference type="KEGG" id="aez:C3E78_03340"/>
<dbReference type="Proteomes" id="UP000244384">
    <property type="component" value="Chromosome"/>
</dbReference>
<dbReference type="CDD" id="cd00761">
    <property type="entry name" value="Glyco_tranf_GTA_type"/>
    <property type="match status" value="1"/>
</dbReference>
<dbReference type="InterPro" id="IPR001173">
    <property type="entry name" value="Glyco_trans_2-like"/>
</dbReference>
<dbReference type="InterPro" id="IPR029044">
    <property type="entry name" value="Nucleotide-diphossugar_trans"/>
</dbReference>
<dbReference type="PANTHER" id="PTHR43685">
    <property type="entry name" value="GLYCOSYLTRANSFERASE"/>
    <property type="match status" value="1"/>
</dbReference>